<dbReference type="InterPro" id="IPR013785">
    <property type="entry name" value="Aldolase_TIM"/>
</dbReference>
<feature type="domain" description="Radical SAM core" evidence="5">
    <location>
        <begin position="17"/>
        <end position="238"/>
    </location>
</feature>
<keyword evidence="7" id="KW-1185">Reference proteome</keyword>
<accession>A0ABW1HBE7</accession>
<evidence type="ECO:0000259" key="5">
    <source>
        <dbReference type="PROSITE" id="PS51918"/>
    </source>
</evidence>
<name>A0ABW1HBE7_9ACTN</name>
<evidence type="ECO:0000256" key="3">
    <source>
        <dbReference type="ARBA" id="ARBA00023004"/>
    </source>
</evidence>
<evidence type="ECO:0000313" key="6">
    <source>
        <dbReference type="EMBL" id="MFC5926077.1"/>
    </source>
</evidence>
<evidence type="ECO:0000256" key="2">
    <source>
        <dbReference type="ARBA" id="ARBA00022723"/>
    </source>
</evidence>
<dbReference type="Gene3D" id="3.20.20.70">
    <property type="entry name" value="Aldolase class I"/>
    <property type="match status" value="1"/>
</dbReference>
<evidence type="ECO:0000256" key="4">
    <source>
        <dbReference type="ARBA" id="ARBA00023014"/>
    </source>
</evidence>
<evidence type="ECO:0000256" key="1">
    <source>
        <dbReference type="ARBA" id="ARBA00022691"/>
    </source>
</evidence>
<dbReference type="Pfam" id="PF04055">
    <property type="entry name" value="Radical_SAM"/>
    <property type="match status" value="1"/>
</dbReference>
<dbReference type="EMBL" id="JBHSQS010000014">
    <property type="protein sequence ID" value="MFC5926077.1"/>
    <property type="molecule type" value="Genomic_DNA"/>
</dbReference>
<dbReference type="PANTHER" id="PTHR43273">
    <property type="entry name" value="ANAEROBIC SULFATASE-MATURATING ENZYME HOMOLOG ASLB-RELATED"/>
    <property type="match status" value="1"/>
</dbReference>
<dbReference type="CDD" id="cd01335">
    <property type="entry name" value="Radical_SAM"/>
    <property type="match status" value="1"/>
</dbReference>
<dbReference type="PANTHER" id="PTHR43273:SF8">
    <property type="entry name" value="RADICAL SAM DOMAIN PROTEIN"/>
    <property type="match status" value="1"/>
</dbReference>
<evidence type="ECO:0000313" key="7">
    <source>
        <dbReference type="Proteomes" id="UP001596226"/>
    </source>
</evidence>
<dbReference type="NCBIfam" id="NF041718">
    <property type="entry name" value="rSAM_phane_AMC"/>
    <property type="match status" value="1"/>
</dbReference>
<dbReference type="SFLD" id="SFLDS00029">
    <property type="entry name" value="Radical_SAM"/>
    <property type="match status" value="1"/>
</dbReference>
<dbReference type="InterPro" id="IPR058240">
    <property type="entry name" value="rSAM_sf"/>
</dbReference>
<dbReference type="PROSITE" id="PS51918">
    <property type="entry name" value="RADICAL_SAM"/>
    <property type="match status" value="1"/>
</dbReference>
<dbReference type="SUPFAM" id="SSF102114">
    <property type="entry name" value="Radical SAM enzymes"/>
    <property type="match status" value="1"/>
</dbReference>
<dbReference type="InterPro" id="IPR007197">
    <property type="entry name" value="rSAM"/>
</dbReference>
<dbReference type="InterPro" id="IPR023867">
    <property type="entry name" value="Sulphatase_maturase_rSAM"/>
</dbReference>
<dbReference type="SFLD" id="SFLDG01386">
    <property type="entry name" value="main_SPASM_domain-containing"/>
    <property type="match status" value="1"/>
</dbReference>
<protein>
    <submittedName>
        <fullName evidence="6">Cyclophane-forming radical SAM peptide maturase AmcB</fullName>
    </submittedName>
</protein>
<keyword evidence="4" id="KW-0411">Iron-sulfur</keyword>
<reference evidence="7" key="1">
    <citation type="journal article" date="2019" name="Int. J. Syst. Evol. Microbiol.">
        <title>The Global Catalogue of Microorganisms (GCM) 10K type strain sequencing project: providing services to taxonomists for standard genome sequencing and annotation.</title>
        <authorList>
            <consortium name="The Broad Institute Genomics Platform"/>
            <consortium name="The Broad Institute Genome Sequencing Center for Infectious Disease"/>
            <person name="Wu L."/>
            <person name="Ma J."/>
        </authorList>
    </citation>
    <scope>NUCLEOTIDE SEQUENCE [LARGE SCALE GENOMIC DNA]</scope>
    <source>
        <strain evidence="7">CGMCC 4.7144</strain>
    </source>
</reference>
<gene>
    <name evidence="6" type="primary">amcB</name>
    <name evidence="6" type="ORF">ACFQGL_22340</name>
</gene>
<dbReference type="SFLD" id="SFLDG01072">
    <property type="entry name" value="dehydrogenase_like"/>
    <property type="match status" value="1"/>
</dbReference>
<dbReference type="SFLD" id="SFLDG01067">
    <property type="entry name" value="SPASM/twitch_domain_containing"/>
    <property type="match status" value="1"/>
</dbReference>
<dbReference type="Proteomes" id="UP001596226">
    <property type="component" value="Unassembled WGS sequence"/>
</dbReference>
<proteinExistence type="predicted"/>
<sequence length="382" mass="41550">MKEYGSIGTVGVDQEPAIAGTFHTLIMQPTTFCNLDCTYCYLLHRDKRRVMAPAVASACAASIAEQGSPHPVGVVWHGGEPTAIPVKVFRELLQPFEPLRRAGQIRHEIQTNATLINRRWCDLFASIDMEIGVSIDGPGALNRNRLDRAGNDTAKRTLRGMAALADAGLSYSVICVVTPETIGHTDELADFFAGLPGCASVGFNIEEQEGAVRAPVSEEAAYRFWRRLVERRLTGSPLRVRDLDRLADYIAASRIGPIAHTPYEPIPTVSHAGDAVLLSPELLGVTDDRYGDFLVGNVLRTSIPAMIANAGGLRYVREFVSALNDCASGCPFYAFCKGAQAGNRYFEHGTLAVAETNYCRTSRQALVRATVDQLTHLEVENG</sequence>
<keyword evidence="1" id="KW-0949">S-adenosyl-L-methionine</keyword>
<keyword evidence="3" id="KW-0408">Iron</keyword>
<comment type="caution">
    <text evidence="6">The sequence shown here is derived from an EMBL/GenBank/DDBJ whole genome shotgun (WGS) entry which is preliminary data.</text>
</comment>
<organism evidence="6 7">
    <name type="scientific">Micromonospora vulcania</name>
    <dbReference type="NCBI Taxonomy" id="1441873"/>
    <lineage>
        <taxon>Bacteria</taxon>
        <taxon>Bacillati</taxon>
        <taxon>Actinomycetota</taxon>
        <taxon>Actinomycetes</taxon>
        <taxon>Micromonosporales</taxon>
        <taxon>Micromonosporaceae</taxon>
        <taxon>Micromonospora</taxon>
    </lineage>
</organism>
<keyword evidence="2" id="KW-0479">Metal-binding</keyword>
<dbReference type="RefSeq" id="WP_377514240.1">
    <property type="nucleotide sequence ID" value="NZ_JBHSQS010000014.1"/>
</dbReference>